<dbReference type="PANTHER" id="PTHR42964:SF1">
    <property type="entry name" value="POLYKETIDE BIOSYNTHESIS ENOYL-COA HYDRATASE PKSH-RELATED"/>
    <property type="match status" value="1"/>
</dbReference>
<dbReference type="PANTHER" id="PTHR42964">
    <property type="entry name" value="ENOYL-COA HYDRATASE"/>
    <property type="match status" value="1"/>
</dbReference>
<dbReference type="InterPro" id="IPR051683">
    <property type="entry name" value="Enoyl-CoA_Hydratase/Isomerase"/>
</dbReference>
<dbReference type="RefSeq" id="WP_345248169.1">
    <property type="nucleotide sequence ID" value="NZ_BAABFO010000006.1"/>
</dbReference>
<dbReference type="SUPFAM" id="SSF52096">
    <property type="entry name" value="ClpP/crotonase"/>
    <property type="match status" value="1"/>
</dbReference>
<organism evidence="3 4">
    <name type="scientific">Pigmentiphaga soli</name>
    <dbReference type="NCBI Taxonomy" id="1007095"/>
    <lineage>
        <taxon>Bacteria</taxon>
        <taxon>Pseudomonadati</taxon>
        <taxon>Pseudomonadota</taxon>
        <taxon>Betaproteobacteria</taxon>
        <taxon>Burkholderiales</taxon>
        <taxon>Alcaligenaceae</taxon>
        <taxon>Pigmentiphaga</taxon>
    </lineage>
</organism>
<evidence type="ECO:0000313" key="4">
    <source>
        <dbReference type="Proteomes" id="UP001501671"/>
    </source>
</evidence>
<dbReference type="InterPro" id="IPR001753">
    <property type="entry name" value="Enoyl-CoA_hydra/iso"/>
</dbReference>
<dbReference type="EMBL" id="BAABFO010000006">
    <property type="protein sequence ID" value="GAA4329498.1"/>
    <property type="molecule type" value="Genomic_DNA"/>
</dbReference>
<dbReference type="InterPro" id="IPR029045">
    <property type="entry name" value="ClpP/crotonase-like_dom_sf"/>
</dbReference>
<dbReference type="Gene3D" id="6.10.250.2850">
    <property type="match status" value="1"/>
</dbReference>
<sequence length="274" mass="30654">MNSGYSYENVKVDVDDGVAWVRLNRPEKRNAMSPRLNHDMVDVLSRLETDTGVGVVVLGGEGQGWTAGMDLELFFRDLDDKPAERAVAHRESQQWRWNHLYTFPKPTIAMVHGFCYGGGFTQLIACDFAIAAEDTVFGLSEVNWGIIPAGIVAKALMDCVPYRDALDLCMTGRPIDGTEAERMRLITRAVPGDRLRAETEQLARRLLKINPEALRGTKQALKITRGMSYDQSIDYLAAKFAEQKYRDAEGGYAKGIAQFIDDKSYRPAHGPYSR</sequence>
<reference evidence="4" key="1">
    <citation type="journal article" date="2019" name="Int. J. Syst. Evol. Microbiol.">
        <title>The Global Catalogue of Microorganisms (GCM) 10K type strain sequencing project: providing services to taxonomists for standard genome sequencing and annotation.</title>
        <authorList>
            <consortium name="The Broad Institute Genomics Platform"/>
            <consortium name="The Broad Institute Genome Sequencing Center for Infectious Disease"/>
            <person name="Wu L."/>
            <person name="Ma J."/>
        </authorList>
    </citation>
    <scope>NUCLEOTIDE SEQUENCE [LARGE SCALE GENOMIC DNA]</scope>
    <source>
        <strain evidence="4">JCM 17666</strain>
    </source>
</reference>
<dbReference type="Gene3D" id="3.90.226.10">
    <property type="entry name" value="2-enoyl-CoA Hydratase, Chain A, domain 1"/>
    <property type="match status" value="1"/>
</dbReference>
<name>A0ABP8GSX3_9BURK</name>
<comment type="similarity">
    <text evidence="1 2">Belongs to the enoyl-CoA hydratase/isomerase family.</text>
</comment>
<comment type="caution">
    <text evidence="3">The sequence shown here is derived from an EMBL/GenBank/DDBJ whole genome shotgun (WGS) entry which is preliminary data.</text>
</comment>
<evidence type="ECO:0000256" key="1">
    <source>
        <dbReference type="ARBA" id="ARBA00005254"/>
    </source>
</evidence>
<proteinExistence type="inferred from homology"/>
<accession>A0ABP8GSX3</accession>
<keyword evidence="4" id="KW-1185">Reference proteome</keyword>
<dbReference type="PROSITE" id="PS00166">
    <property type="entry name" value="ENOYL_COA_HYDRATASE"/>
    <property type="match status" value="1"/>
</dbReference>
<dbReference type="NCBIfam" id="NF006588">
    <property type="entry name" value="PRK09120.1"/>
    <property type="match status" value="1"/>
</dbReference>
<evidence type="ECO:0000313" key="3">
    <source>
        <dbReference type="EMBL" id="GAA4329498.1"/>
    </source>
</evidence>
<gene>
    <name evidence="3" type="ORF">GCM10023144_16370</name>
</gene>
<dbReference type="CDD" id="cd06558">
    <property type="entry name" value="crotonase-like"/>
    <property type="match status" value="1"/>
</dbReference>
<protein>
    <submittedName>
        <fullName evidence="3">p-hydroxycinnamoyl CoA hydratase/lyase</fullName>
    </submittedName>
</protein>
<dbReference type="Proteomes" id="UP001501671">
    <property type="component" value="Unassembled WGS sequence"/>
</dbReference>
<dbReference type="Pfam" id="PF00378">
    <property type="entry name" value="ECH_1"/>
    <property type="match status" value="1"/>
</dbReference>
<dbReference type="InterPro" id="IPR018376">
    <property type="entry name" value="Enoyl-CoA_hyd/isom_CS"/>
</dbReference>
<evidence type="ECO:0000256" key="2">
    <source>
        <dbReference type="RuleBase" id="RU003707"/>
    </source>
</evidence>